<evidence type="ECO:0000313" key="1">
    <source>
        <dbReference type="EMBL" id="GFY86023.1"/>
    </source>
</evidence>
<dbReference type="AlphaFoldDB" id="A0A7J0EHQ7"/>
<accession>A0A7J0EHQ7</accession>
<evidence type="ECO:0000313" key="2">
    <source>
        <dbReference type="Proteomes" id="UP000585474"/>
    </source>
</evidence>
<gene>
    <name evidence="1" type="ORF">Acr_04g0007610</name>
</gene>
<protein>
    <submittedName>
        <fullName evidence="1">Natural resistance-associated macrophage protein 3</fullName>
    </submittedName>
</protein>
<proteinExistence type="predicted"/>
<dbReference type="Proteomes" id="UP000585474">
    <property type="component" value="Unassembled WGS sequence"/>
</dbReference>
<dbReference type="EMBL" id="BJWL01000004">
    <property type="protein sequence ID" value="GFY86023.1"/>
    <property type="molecule type" value="Genomic_DNA"/>
</dbReference>
<name>A0A7J0EHQ7_9ERIC</name>
<comment type="caution">
    <text evidence="1">The sequence shown here is derived from an EMBL/GenBank/DDBJ whole genome shotgun (WGS) entry which is preliminary data.</text>
</comment>
<organism evidence="1 2">
    <name type="scientific">Actinidia rufa</name>
    <dbReference type="NCBI Taxonomy" id="165716"/>
    <lineage>
        <taxon>Eukaryota</taxon>
        <taxon>Viridiplantae</taxon>
        <taxon>Streptophyta</taxon>
        <taxon>Embryophyta</taxon>
        <taxon>Tracheophyta</taxon>
        <taxon>Spermatophyta</taxon>
        <taxon>Magnoliopsida</taxon>
        <taxon>eudicotyledons</taxon>
        <taxon>Gunneridae</taxon>
        <taxon>Pentapetalae</taxon>
        <taxon>asterids</taxon>
        <taxon>Ericales</taxon>
        <taxon>Actinidiaceae</taxon>
        <taxon>Actinidia</taxon>
    </lineage>
</organism>
<reference evidence="1 2" key="1">
    <citation type="submission" date="2019-07" db="EMBL/GenBank/DDBJ databases">
        <title>De Novo Assembly of kiwifruit Actinidia rufa.</title>
        <authorList>
            <person name="Sugita-Konishi S."/>
            <person name="Sato K."/>
            <person name="Mori E."/>
            <person name="Abe Y."/>
            <person name="Kisaki G."/>
            <person name="Hamano K."/>
            <person name="Suezawa K."/>
            <person name="Otani M."/>
            <person name="Fukuda T."/>
            <person name="Manabe T."/>
            <person name="Gomi K."/>
            <person name="Tabuchi M."/>
            <person name="Akimitsu K."/>
            <person name="Kataoka I."/>
        </authorList>
    </citation>
    <scope>NUCLEOTIDE SEQUENCE [LARGE SCALE GENOMIC DNA]</scope>
    <source>
        <strain evidence="2">cv. Fuchu</strain>
    </source>
</reference>
<dbReference type="OrthoDB" id="409173at2759"/>
<keyword evidence="2" id="KW-1185">Reference proteome</keyword>
<sequence length="140" mass="15738">MIAPPQEENGGATVKDEEANRLLYYQPHDEELARERDFSRSREYRGGFACGSDRRLLTVVADDVAPLIQLLSARLWVATVQHLAELCREGLSILGQAVSVGHDGDSLDWDRYSGEWECACYQHSEPRSFASLGWCSDYSL</sequence>